<proteinExistence type="predicted"/>
<sequence>MKEVLIWANLGWVPQKNHFPLSTPSRAKPFSRILPFASCAAAIFYRTSLSPNLRHDAPQAASRPTPRFSPQLPVGRRRHRRPTVSVAAIFYRQSPSPSRARPSSCSLCRDPPPAASHTTPPSSPPDPGSPAPSPTGHRRPLRLPAAPPSLRPHLLLDATSGFTPSAPPPLDYLASDMYSNLVWTRLRDWVGVFFPVPASSQLALADWWLQARACFQKSYRRAFDSLIMMVSGAIWKERNARIFERIYRAIGTLVADIKEEVEAWRKAGIFNTACD</sequence>
<dbReference type="Proteomes" id="UP000032180">
    <property type="component" value="Chromosome 2"/>
</dbReference>
<reference evidence="2" key="3">
    <citation type="submission" date="2015-04" db="UniProtKB">
        <authorList>
            <consortium name="EnsemblPlants"/>
        </authorList>
    </citation>
    <scope>IDENTIFICATION</scope>
</reference>
<dbReference type="Gramene" id="LPERR02G12250.1">
    <property type="protein sequence ID" value="LPERR02G12250.1"/>
    <property type="gene ID" value="LPERR02G12250"/>
</dbReference>
<dbReference type="EnsemblPlants" id="LPERR02G12250.1">
    <property type="protein sequence ID" value="LPERR02G12250.1"/>
    <property type="gene ID" value="LPERR02G12250"/>
</dbReference>
<dbReference type="AlphaFoldDB" id="A0A0D9VFJ4"/>
<accession>A0A0D9VFJ4</accession>
<protein>
    <submittedName>
        <fullName evidence="2">Uncharacterized protein</fullName>
    </submittedName>
</protein>
<reference evidence="3" key="2">
    <citation type="submission" date="2013-12" db="EMBL/GenBank/DDBJ databases">
        <authorList>
            <person name="Yu Y."/>
            <person name="Lee S."/>
            <person name="de Baynast K."/>
            <person name="Wissotski M."/>
            <person name="Liu L."/>
            <person name="Talag J."/>
            <person name="Goicoechea J."/>
            <person name="Angelova A."/>
            <person name="Jetty R."/>
            <person name="Kudrna D."/>
            <person name="Golser W."/>
            <person name="Rivera L."/>
            <person name="Zhang J."/>
            <person name="Wing R."/>
        </authorList>
    </citation>
    <scope>NUCLEOTIDE SEQUENCE</scope>
</reference>
<evidence type="ECO:0000313" key="2">
    <source>
        <dbReference type="EnsemblPlants" id="LPERR02G12250.1"/>
    </source>
</evidence>
<dbReference type="STRING" id="77586.A0A0D9VFJ4"/>
<evidence type="ECO:0000313" key="3">
    <source>
        <dbReference type="Proteomes" id="UP000032180"/>
    </source>
</evidence>
<evidence type="ECO:0000256" key="1">
    <source>
        <dbReference type="SAM" id="MobiDB-lite"/>
    </source>
</evidence>
<organism evidence="2 3">
    <name type="scientific">Leersia perrieri</name>
    <dbReference type="NCBI Taxonomy" id="77586"/>
    <lineage>
        <taxon>Eukaryota</taxon>
        <taxon>Viridiplantae</taxon>
        <taxon>Streptophyta</taxon>
        <taxon>Embryophyta</taxon>
        <taxon>Tracheophyta</taxon>
        <taxon>Spermatophyta</taxon>
        <taxon>Magnoliopsida</taxon>
        <taxon>Liliopsida</taxon>
        <taxon>Poales</taxon>
        <taxon>Poaceae</taxon>
        <taxon>BOP clade</taxon>
        <taxon>Oryzoideae</taxon>
        <taxon>Oryzeae</taxon>
        <taxon>Oryzinae</taxon>
        <taxon>Leersia</taxon>
    </lineage>
</organism>
<feature type="compositionally biased region" description="Pro residues" evidence="1">
    <location>
        <begin position="121"/>
        <end position="133"/>
    </location>
</feature>
<feature type="region of interest" description="Disordered" evidence="1">
    <location>
        <begin position="55"/>
        <end position="144"/>
    </location>
</feature>
<name>A0A0D9VFJ4_9ORYZ</name>
<dbReference type="HOGENOM" id="CLU_1013233_0_0_1"/>
<keyword evidence="3" id="KW-1185">Reference proteome</keyword>
<reference evidence="2 3" key="1">
    <citation type="submission" date="2012-08" db="EMBL/GenBank/DDBJ databases">
        <title>Oryza genome evolution.</title>
        <authorList>
            <person name="Wing R.A."/>
        </authorList>
    </citation>
    <scope>NUCLEOTIDE SEQUENCE</scope>
</reference>
<feature type="compositionally biased region" description="Low complexity" evidence="1">
    <location>
        <begin position="92"/>
        <end position="106"/>
    </location>
</feature>